<feature type="signal peptide" evidence="1">
    <location>
        <begin position="1"/>
        <end position="27"/>
    </location>
</feature>
<dbReference type="InterPro" id="IPR011041">
    <property type="entry name" value="Quinoprot_gluc/sorb_DH_b-prop"/>
</dbReference>
<keyword evidence="4" id="KW-1185">Reference proteome</keyword>
<dbReference type="AlphaFoldDB" id="A0A4U3L339"/>
<dbReference type="PROSITE" id="PS51257">
    <property type="entry name" value="PROKAR_LIPOPROTEIN"/>
    <property type="match status" value="1"/>
</dbReference>
<sequence length="427" mass="46469">MRKITDYCRSGCAFLMSILLITSCNNAKQETTTSTLTDTTAAMLQLPPGFAATIVADSLGALRHLAVNKKGDIYVKLSVLKNGKGIYFLSDTNGDGKIDKSTGFGNYPGTGIRIIGNELYASSNTSVYKYELNDKGEVVDTGRAETIVQGLIDKGRDNAKAITLDANNHLYVAIGSYDETCTDAAGHGVLNCPLLDSVGGIWQFSTNKLAQSYADAVHYAKGLKNVVGLDWNKATNTLFATQHGRGGLHDKFPKLYTPEQDKALPAETLYELNRGDNAGWPYVYYDPFQHKKIVAPEYGGDGKKSVDDKYIDPVAVFPAHLGPNDLLFYTGSMFPEKYKNGAFIVFHSQSQPLKKGYLVAFVPFKDGKPAGEWEIFADNFTGVDLSNPNGSYQHRPIGIAQGPDGALYVADDLKGTIFKITYSGDKK</sequence>
<name>A0A4U3L339_9BACT</name>
<dbReference type="PANTHER" id="PTHR33546">
    <property type="entry name" value="LARGE, MULTIFUNCTIONAL SECRETED PROTEIN-RELATED"/>
    <property type="match status" value="1"/>
</dbReference>
<feature type="chain" id="PRO_5020942894" evidence="1">
    <location>
        <begin position="28"/>
        <end position="427"/>
    </location>
</feature>
<dbReference type="RefSeq" id="WP_137262060.1">
    <property type="nucleotide sequence ID" value="NZ_SZQL01000009.1"/>
</dbReference>
<evidence type="ECO:0000256" key="1">
    <source>
        <dbReference type="SAM" id="SignalP"/>
    </source>
</evidence>
<protein>
    <submittedName>
        <fullName evidence="3">Sorbosone dehydrogenase</fullName>
    </submittedName>
</protein>
<dbReference type="InterPro" id="IPR011042">
    <property type="entry name" value="6-blade_b-propeller_TolB-like"/>
</dbReference>
<organism evidence="3 4">
    <name type="scientific">Ilyomonas limi</name>
    <dbReference type="NCBI Taxonomy" id="2575867"/>
    <lineage>
        <taxon>Bacteria</taxon>
        <taxon>Pseudomonadati</taxon>
        <taxon>Bacteroidota</taxon>
        <taxon>Chitinophagia</taxon>
        <taxon>Chitinophagales</taxon>
        <taxon>Chitinophagaceae</taxon>
        <taxon>Ilyomonas</taxon>
    </lineage>
</organism>
<dbReference type="SUPFAM" id="SSF50952">
    <property type="entry name" value="Soluble quinoprotein glucose dehydrogenase"/>
    <property type="match status" value="1"/>
</dbReference>
<dbReference type="Proteomes" id="UP000305848">
    <property type="component" value="Unassembled WGS sequence"/>
</dbReference>
<feature type="domain" description="Pyrroloquinoline quinone-dependent pyranose dehydrogenase beta-propeller" evidence="2">
    <location>
        <begin position="45"/>
        <end position="421"/>
    </location>
</feature>
<comment type="caution">
    <text evidence="3">The sequence shown here is derived from an EMBL/GenBank/DDBJ whole genome shotgun (WGS) entry which is preliminary data.</text>
</comment>
<dbReference type="PANTHER" id="PTHR33546:SF1">
    <property type="entry name" value="LARGE, MULTIFUNCTIONAL SECRETED PROTEIN"/>
    <property type="match status" value="1"/>
</dbReference>
<dbReference type="InterPro" id="IPR054539">
    <property type="entry name" value="Beta-prop_PDH"/>
</dbReference>
<gene>
    <name evidence="3" type="ORF">FC093_12120</name>
</gene>
<dbReference type="EMBL" id="SZQL01000009">
    <property type="protein sequence ID" value="TKK67957.1"/>
    <property type="molecule type" value="Genomic_DNA"/>
</dbReference>
<evidence type="ECO:0000313" key="3">
    <source>
        <dbReference type="EMBL" id="TKK67957.1"/>
    </source>
</evidence>
<keyword evidence="1" id="KW-0732">Signal</keyword>
<proteinExistence type="predicted"/>
<dbReference type="OrthoDB" id="9811395at2"/>
<dbReference type="Pfam" id="PF22807">
    <property type="entry name" value="TrAA12"/>
    <property type="match status" value="1"/>
</dbReference>
<evidence type="ECO:0000313" key="4">
    <source>
        <dbReference type="Proteomes" id="UP000305848"/>
    </source>
</evidence>
<dbReference type="Gene3D" id="2.120.10.30">
    <property type="entry name" value="TolB, C-terminal domain"/>
    <property type="match status" value="1"/>
</dbReference>
<accession>A0A4U3L339</accession>
<reference evidence="3 4" key="1">
    <citation type="submission" date="2019-05" db="EMBL/GenBank/DDBJ databases">
        <title>Panacibacter sp. strain 17mud1-8 Genome sequencing and assembly.</title>
        <authorList>
            <person name="Chhetri G."/>
        </authorList>
    </citation>
    <scope>NUCLEOTIDE SEQUENCE [LARGE SCALE GENOMIC DNA]</scope>
    <source>
        <strain evidence="3 4">17mud1-8</strain>
    </source>
</reference>
<evidence type="ECO:0000259" key="2">
    <source>
        <dbReference type="Pfam" id="PF22807"/>
    </source>
</evidence>